<feature type="region of interest" description="Disordered" evidence="9">
    <location>
        <begin position="1"/>
        <end position="59"/>
    </location>
</feature>
<dbReference type="GO" id="GO:0017071">
    <property type="term" value="C:intracellular cyclic nucleotide activated cation channel complex"/>
    <property type="evidence" value="ECO:0007669"/>
    <property type="project" value="TreeGrafter"/>
</dbReference>
<dbReference type="Gene3D" id="1.10.287.70">
    <property type="match status" value="1"/>
</dbReference>
<feature type="region of interest" description="Disordered" evidence="9">
    <location>
        <begin position="129"/>
        <end position="173"/>
    </location>
</feature>
<feature type="compositionally biased region" description="Low complexity" evidence="9">
    <location>
        <begin position="204"/>
        <end position="215"/>
    </location>
</feature>
<feature type="domain" description="Cyclic nucleotide-binding" evidence="11">
    <location>
        <begin position="626"/>
        <end position="750"/>
    </location>
</feature>
<evidence type="ECO:0000256" key="10">
    <source>
        <dbReference type="SAM" id="Phobius"/>
    </source>
</evidence>
<dbReference type="PANTHER" id="PTHR45638">
    <property type="entry name" value="CYCLIC NUCLEOTIDE-GATED CATION CHANNEL SUBUNIT A"/>
    <property type="match status" value="1"/>
</dbReference>
<protein>
    <recommendedName>
        <fullName evidence="11">Cyclic nucleotide-binding domain-containing protein</fullName>
    </recommendedName>
</protein>
<gene>
    <name evidence="12" type="ORF">CRE_14330</name>
</gene>
<dbReference type="AlphaFoldDB" id="E3NH86"/>
<dbReference type="GO" id="GO:0044877">
    <property type="term" value="F:protein-containing complex binding"/>
    <property type="evidence" value="ECO:0007669"/>
    <property type="project" value="TreeGrafter"/>
</dbReference>
<feature type="transmembrane region" description="Helical" evidence="10">
    <location>
        <begin position="298"/>
        <end position="320"/>
    </location>
</feature>
<evidence type="ECO:0000259" key="11">
    <source>
        <dbReference type="PROSITE" id="PS50042"/>
    </source>
</evidence>
<comment type="subcellular location">
    <subcellularLocation>
        <location evidence="1">Membrane</location>
        <topology evidence="1">Multi-pass membrane protein</topology>
    </subcellularLocation>
</comment>
<dbReference type="eggNOG" id="KOG0500">
    <property type="taxonomic scope" value="Eukaryota"/>
</dbReference>
<dbReference type="PANTHER" id="PTHR45638:SF10">
    <property type="entry name" value="CYCLIC NUCLEOTIDE-BINDING DOMAIN-CONTAINING PROTEIN"/>
    <property type="match status" value="1"/>
</dbReference>
<keyword evidence="5" id="KW-0406">Ion transport</keyword>
<dbReference type="OrthoDB" id="421226at2759"/>
<evidence type="ECO:0000256" key="4">
    <source>
        <dbReference type="ARBA" id="ARBA00022989"/>
    </source>
</evidence>
<dbReference type="Gene3D" id="1.10.287.630">
    <property type="entry name" value="Helix hairpin bin"/>
    <property type="match status" value="1"/>
</dbReference>
<dbReference type="Pfam" id="PF00027">
    <property type="entry name" value="cNMP_binding"/>
    <property type="match status" value="1"/>
</dbReference>
<organism evidence="13">
    <name type="scientific">Caenorhabditis remanei</name>
    <name type="common">Caenorhabditis vulgaris</name>
    <dbReference type="NCBI Taxonomy" id="31234"/>
    <lineage>
        <taxon>Eukaryota</taxon>
        <taxon>Metazoa</taxon>
        <taxon>Ecdysozoa</taxon>
        <taxon>Nematoda</taxon>
        <taxon>Chromadorea</taxon>
        <taxon>Rhabditida</taxon>
        <taxon>Rhabditina</taxon>
        <taxon>Rhabditomorpha</taxon>
        <taxon>Rhabditoidea</taxon>
        <taxon>Rhabditidae</taxon>
        <taxon>Peloderinae</taxon>
        <taxon>Caenorhabditis</taxon>
    </lineage>
</organism>
<dbReference type="FunFam" id="2.60.120.10:FF:000020">
    <property type="entry name" value="Cyclic nucleotide-gated channel beta 3"/>
    <property type="match status" value="1"/>
</dbReference>
<dbReference type="SUPFAM" id="SSF51206">
    <property type="entry name" value="cAMP-binding domain-like"/>
    <property type="match status" value="1"/>
</dbReference>
<evidence type="ECO:0000256" key="6">
    <source>
        <dbReference type="ARBA" id="ARBA00023136"/>
    </source>
</evidence>
<feature type="region of interest" description="Disordered" evidence="9">
    <location>
        <begin position="84"/>
        <end position="116"/>
    </location>
</feature>
<dbReference type="CDD" id="cd00038">
    <property type="entry name" value="CAP_ED"/>
    <property type="match status" value="1"/>
</dbReference>
<feature type="transmembrane region" description="Helical" evidence="10">
    <location>
        <begin position="263"/>
        <end position="286"/>
    </location>
</feature>
<evidence type="ECO:0000256" key="1">
    <source>
        <dbReference type="ARBA" id="ARBA00004141"/>
    </source>
</evidence>
<dbReference type="SMART" id="SM00100">
    <property type="entry name" value="cNMP"/>
    <property type="match status" value="1"/>
</dbReference>
<dbReference type="InterPro" id="IPR014710">
    <property type="entry name" value="RmlC-like_jellyroll"/>
</dbReference>
<sequence>MFATFNFEESPELREPPKRSRRRDRSVKYLRALSAKNNQERTQHDPSQVPGPSNSAAPISAPHTVISMAETVAPVLQAQLPAPRPGILRVPSNYPSDDEARPSTSTASNPRRESRWAVIRERSPQIVSKEVKFQEKTKKLDLNKGRMKSRSAGSRDRKANRSNPADDGNQKSFSDVVKTAMMLRNWISAMEHDERESEPDGDPTTTNAEHSTNTTVNSEAPLVEIPPMAFAARPTGWAQTRDYLKEKWYQLRYFYVTENSTFFYYWSAIITLGVLYNMCAMVIFIFDDVHQGYFWQWVYMNTFFDIIFLLDCVVGARMTFVHEGNEVRETTKMWRNYKRSQRFKLDAATLIPADLILFILSEASLIRIFRMIKIYRLYEFIVLTQRRTDFPHFMKILFLSTSCAILFHWNACVYFLFSLAEGLSEDDTNAFGFSYYKVFDPRFPTCTAFVDEDCWYPEDQSVLDIRDERIKYMQEMYKFWEDKFSITSLGNFSREYSMTIYWSSLTITKCGQQPWPSSSLQNALEIFDTLIGVLVFATIIGGVGSVVTQMSQNVNMFREMMDGIKFYMKYRGVQSAIQDRVLNCFLYLNTHNQLYDEEEILSLLPPRFQANIAANLHQETLSKVALFYRCDPRLLQEVVMLVKQQVYSPNDYLCRKNEKAKEMYLVKKGTLSVLEDDDNMRELDTLREGSTFGELSLVHVKGNLLGDRRSVSLRSVGYSDVYILHQDDMTRLLQEYPDERKRLLENARRMLHSRGLLETNELGEMCDNTDDMDDEQMLDFLSVDEQLNRLEGIIEGIDKELGQMVASFSHTSVFFKKRVTALEEIYNSNKKRIRADLYNGILKTGYDDKILLI</sequence>
<reference evidence="12" key="1">
    <citation type="submission" date="2007-07" db="EMBL/GenBank/DDBJ databases">
        <title>PCAP assembly of the Caenorhabditis remanei genome.</title>
        <authorList>
            <consortium name="The Caenorhabditis remanei Sequencing Consortium"/>
            <person name="Wilson R.K."/>
        </authorList>
    </citation>
    <scope>NUCLEOTIDE SEQUENCE [LARGE SCALE GENOMIC DNA]</scope>
    <source>
        <strain evidence="12">PB4641</strain>
    </source>
</reference>
<keyword evidence="4 10" id="KW-1133">Transmembrane helix</keyword>
<dbReference type="Pfam" id="PF00520">
    <property type="entry name" value="Ion_trans"/>
    <property type="match status" value="1"/>
</dbReference>
<dbReference type="InterPro" id="IPR005821">
    <property type="entry name" value="Ion_trans_dom"/>
</dbReference>
<keyword evidence="6 10" id="KW-0472">Membrane</keyword>
<keyword evidence="2" id="KW-0813">Transport</keyword>
<dbReference type="InterPro" id="IPR050866">
    <property type="entry name" value="CNG_cation_channel"/>
</dbReference>
<dbReference type="InParanoid" id="E3NH86"/>
<evidence type="ECO:0000256" key="8">
    <source>
        <dbReference type="ARBA" id="ARBA00023303"/>
    </source>
</evidence>
<dbReference type="EMBL" id="DS268669">
    <property type="protein sequence ID" value="EFO97930.1"/>
    <property type="molecule type" value="Genomic_DNA"/>
</dbReference>
<accession>E3NH86</accession>
<keyword evidence="7" id="KW-1071">Ligand-gated ion channel</keyword>
<dbReference type="GO" id="GO:0005223">
    <property type="term" value="F:intracellularly cGMP-activated cation channel activity"/>
    <property type="evidence" value="ECO:0007669"/>
    <property type="project" value="TreeGrafter"/>
</dbReference>
<dbReference type="SUPFAM" id="SSF81324">
    <property type="entry name" value="Voltage-gated potassium channels"/>
    <property type="match status" value="1"/>
</dbReference>
<keyword evidence="13" id="KW-1185">Reference proteome</keyword>
<dbReference type="InterPro" id="IPR018490">
    <property type="entry name" value="cNMP-bd_dom_sf"/>
</dbReference>
<dbReference type="Proteomes" id="UP000008281">
    <property type="component" value="Unassembled WGS sequence"/>
</dbReference>
<dbReference type="InterPro" id="IPR000595">
    <property type="entry name" value="cNMP-bd_dom"/>
</dbReference>
<dbReference type="HOGENOM" id="CLU_005746_9_0_1"/>
<keyword evidence="3 10" id="KW-0812">Transmembrane</keyword>
<dbReference type="Gene3D" id="2.60.120.10">
    <property type="entry name" value="Jelly Rolls"/>
    <property type="match status" value="1"/>
</dbReference>
<proteinExistence type="predicted"/>
<evidence type="ECO:0000313" key="12">
    <source>
        <dbReference type="EMBL" id="EFO97930.1"/>
    </source>
</evidence>
<dbReference type="OMA" id="WISAMEH"/>
<feature type="transmembrane region" description="Helical" evidence="10">
    <location>
        <begin position="347"/>
        <end position="369"/>
    </location>
</feature>
<name>E3NH86_CAERE</name>
<feature type="compositionally biased region" description="Basic and acidic residues" evidence="9">
    <location>
        <begin position="129"/>
        <end position="144"/>
    </location>
</feature>
<dbReference type="PROSITE" id="PS50042">
    <property type="entry name" value="CNMP_BINDING_3"/>
    <property type="match status" value="1"/>
</dbReference>
<evidence type="ECO:0000256" key="9">
    <source>
        <dbReference type="SAM" id="MobiDB-lite"/>
    </source>
</evidence>
<feature type="transmembrane region" description="Helical" evidence="10">
    <location>
        <begin position="526"/>
        <end position="548"/>
    </location>
</feature>
<dbReference type="GO" id="GO:0030553">
    <property type="term" value="F:cGMP binding"/>
    <property type="evidence" value="ECO:0007669"/>
    <property type="project" value="TreeGrafter"/>
</dbReference>
<dbReference type="GO" id="GO:0005222">
    <property type="term" value="F:intracellularly cAMP-activated cation channel activity"/>
    <property type="evidence" value="ECO:0007669"/>
    <property type="project" value="TreeGrafter"/>
</dbReference>
<feature type="region of interest" description="Disordered" evidence="9">
    <location>
        <begin position="190"/>
        <end position="217"/>
    </location>
</feature>
<evidence type="ECO:0000313" key="13">
    <source>
        <dbReference type="Proteomes" id="UP000008281"/>
    </source>
</evidence>
<evidence type="ECO:0000256" key="2">
    <source>
        <dbReference type="ARBA" id="ARBA00022448"/>
    </source>
</evidence>
<evidence type="ECO:0000256" key="7">
    <source>
        <dbReference type="ARBA" id="ARBA00023286"/>
    </source>
</evidence>
<dbReference type="STRING" id="31234.E3NH86"/>
<dbReference type="GO" id="GO:0005886">
    <property type="term" value="C:plasma membrane"/>
    <property type="evidence" value="ECO:0007669"/>
    <property type="project" value="TreeGrafter"/>
</dbReference>
<evidence type="ECO:0000256" key="3">
    <source>
        <dbReference type="ARBA" id="ARBA00022692"/>
    </source>
</evidence>
<dbReference type="FunCoup" id="E3NH86">
    <property type="interactions" value="4"/>
</dbReference>
<evidence type="ECO:0000256" key="5">
    <source>
        <dbReference type="ARBA" id="ARBA00023065"/>
    </source>
</evidence>
<feature type="transmembrane region" description="Helical" evidence="10">
    <location>
        <begin position="396"/>
        <end position="417"/>
    </location>
</feature>
<keyword evidence="8" id="KW-0407">Ion channel</keyword>
<dbReference type="FunFam" id="1.10.287.630:FF:000001">
    <property type="entry name" value="Cyclic nucleotide-gated channel alpha 3"/>
    <property type="match status" value="1"/>
</dbReference>